<dbReference type="InterPro" id="IPR012171">
    <property type="entry name" value="Fatty_acid_desaturase"/>
</dbReference>
<evidence type="ECO:0000313" key="4">
    <source>
        <dbReference type="Proteomes" id="UP000269883"/>
    </source>
</evidence>
<dbReference type="Proteomes" id="UP000269883">
    <property type="component" value="Chromosome"/>
</dbReference>
<keyword evidence="1" id="KW-1133">Transmembrane helix</keyword>
<keyword evidence="1" id="KW-0472">Membrane</keyword>
<dbReference type="GO" id="GO:0016020">
    <property type="term" value="C:membrane"/>
    <property type="evidence" value="ECO:0007669"/>
    <property type="project" value="TreeGrafter"/>
</dbReference>
<feature type="domain" description="Fatty acid desaturase" evidence="2">
    <location>
        <begin position="61"/>
        <end position="304"/>
    </location>
</feature>
<gene>
    <name evidence="3" type="ORF">DFE_2500</name>
</gene>
<feature type="transmembrane region" description="Helical" evidence="1">
    <location>
        <begin position="33"/>
        <end position="54"/>
    </location>
</feature>
<dbReference type="PANTHER" id="PTHR19353:SF73">
    <property type="entry name" value="FATTY ACID DESATURASE"/>
    <property type="match status" value="1"/>
</dbReference>
<dbReference type="CDD" id="cd03507">
    <property type="entry name" value="Delta12-FADS-like"/>
    <property type="match status" value="1"/>
</dbReference>
<dbReference type="GO" id="GO:0006629">
    <property type="term" value="P:lipid metabolic process"/>
    <property type="evidence" value="ECO:0007669"/>
    <property type="project" value="InterPro"/>
</dbReference>
<keyword evidence="4" id="KW-1185">Reference proteome</keyword>
<dbReference type="PANTHER" id="PTHR19353">
    <property type="entry name" value="FATTY ACID DESATURASE 2"/>
    <property type="match status" value="1"/>
</dbReference>
<accession>A0A2Z6B1F7</accession>
<feature type="transmembrane region" description="Helical" evidence="1">
    <location>
        <begin position="61"/>
        <end position="82"/>
    </location>
</feature>
<dbReference type="Pfam" id="PF00487">
    <property type="entry name" value="FA_desaturase"/>
    <property type="match status" value="1"/>
</dbReference>
<dbReference type="KEGG" id="dfl:DFE_2500"/>
<evidence type="ECO:0000259" key="2">
    <source>
        <dbReference type="Pfam" id="PF00487"/>
    </source>
</evidence>
<dbReference type="AlphaFoldDB" id="A0A2Z6B1F7"/>
<dbReference type="InterPro" id="IPR005804">
    <property type="entry name" value="FA_desaturase_dom"/>
</dbReference>
<evidence type="ECO:0000256" key="1">
    <source>
        <dbReference type="SAM" id="Phobius"/>
    </source>
</evidence>
<sequence>MSILSEQSRQQRQTINTLRQALRPYARAGYGPALWQLASTLGAYLALWVLMAILVRYDLPFWLFIVPVAIAAGLLVRLFIFFHDCTHSSFLPSRRGNRIVGYLTGALTFTPFDSWGRAHLVHHGTYGDLDRRGVGDIWTLTVEEYRASPWYRRLGYRLFRNPFVFLGVGPAYQFLVLNRLYVKGQGASERRSVNITNALILVMIGIGGLTVGWKAYLLIQSAVMLTAGTLGVWLFYVQHQFEGGYWARHEEWDPLVAAMKGCSYYKLPKVLQWITGNIGLHHVHHLLPRIPNYRLQECYDEIPALQEVTPLTLRKSLKSLFLNLWDEQRQRLVSFRALRST</sequence>
<organism evidence="3 4">
    <name type="scientific">Desulfovibrio ferrophilus</name>
    <dbReference type="NCBI Taxonomy" id="241368"/>
    <lineage>
        <taxon>Bacteria</taxon>
        <taxon>Pseudomonadati</taxon>
        <taxon>Thermodesulfobacteriota</taxon>
        <taxon>Desulfovibrionia</taxon>
        <taxon>Desulfovibrionales</taxon>
        <taxon>Desulfovibrionaceae</taxon>
        <taxon>Desulfovibrio</taxon>
    </lineage>
</organism>
<reference evidence="3 4" key="1">
    <citation type="journal article" date="2018" name="Sci. Adv.">
        <title>Multi-heme cytochromes provide a pathway for survival in energy-limited environments.</title>
        <authorList>
            <person name="Deng X."/>
            <person name="Dohmae N."/>
            <person name="Nealson K.H."/>
            <person name="Hashimoto K."/>
            <person name="Okamoto A."/>
        </authorList>
    </citation>
    <scope>NUCLEOTIDE SEQUENCE [LARGE SCALE GENOMIC DNA]</scope>
    <source>
        <strain evidence="3 4">IS5</strain>
    </source>
</reference>
<dbReference type="OrthoDB" id="9769653at2"/>
<dbReference type="EMBL" id="AP017378">
    <property type="protein sequence ID" value="BBD09226.1"/>
    <property type="molecule type" value="Genomic_DNA"/>
</dbReference>
<dbReference type="GO" id="GO:0016717">
    <property type="term" value="F:oxidoreductase activity, acting on paired donors, with oxidation of a pair of donors resulting in the reduction of molecular oxygen to two molecules of water"/>
    <property type="evidence" value="ECO:0007669"/>
    <property type="project" value="TreeGrafter"/>
</dbReference>
<evidence type="ECO:0000313" key="3">
    <source>
        <dbReference type="EMBL" id="BBD09226.1"/>
    </source>
</evidence>
<feature type="transmembrane region" description="Helical" evidence="1">
    <location>
        <begin position="193"/>
        <end position="211"/>
    </location>
</feature>
<keyword evidence="1" id="KW-0812">Transmembrane</keyword>
<feature type="transmembrane region" description="Helical" evidence="1">
    <location>
        <begin position="217"/>
        <end position="236"/>
    </location>
</feature>
<name>A0A2Z6B1F7_9BACT</name>
<proteinExistence type="predicted"/>
<protein>
    <submittedName>
        <fullName evidence="3">Fatty acid desaturase</fullName>
    </submittedName>
</protein>
<dbReference type="RefSeq" id="WP_126380014.1">
    <property type="nucleotide sequence ID" value="NZ_AP017378.1"/>
</dbReference>